<organism evidence="2 3">
    <name type="scientific">Collybia nuda</name>
    <dbReference type="NCBI Taxonomy" id="64659"/>
    <lineage>
        <taxon>Eukaryota</taxon>
        <taxon>Fungi</taxon>
        <taxon>Dikarya</taxon>
        <taxon>Basidiomycota</taxon>
        <taxon>Agaricomycotina</taxon>
        <taxon>Agaricomycetes</taxon>
        <taxon>Agaricomycetidae</taxon>
        <taxon>Agaricales</taxon>
        <taxon>Tricholomatineae</taxon>
        <taxon>Clitocybaceae</taxon>
        <taxon>Collybia</taxon>
    </lineage>
</organism>
<feature type="region of interest" description="Disordered" evidence="1">
    <location>
        <begin position="168"/>
        <end position="203"/>
    </location>
</feature>
<keyword evidence="3" id="KW-1185">Reference proteome</keyword>
<name>A0A9P5YB78_9AGAR</name>
<feature type="compositionally biased region" description="Polar residues" evidence="1">
    <location>
        <begin position="185"/>
        <end position="196"/>
    </location>
</feature>
<evidence type="ECO:0000313" key="3">
    <source>
        <dbReference type="Proteomes" id="UP000807353"/>
    </source>
</evidence>
<gene>
    <name evidence="2" type="ORF">BDZ94DRAFT_1320529</name>
</gene>
<evidence type="ECO:0000256" key="1">
    <source>
        <dbReference type="SAM" id="MobiDB-lite"/>
    </source>
</evidence>
<feature type="region of interest" description="Disordered" evidence="1">
    <location>
        <begin position="417"/>
        <end position="533"/>
    </location>
</feature>
<dbReference type="EMBL" id="MU150249">
    <property type="protein sequence ID" value="KAF9465206.1"/>
    <property type="molecule type" value="Genomic_DNA"/>
</dbReference>
<protein>
    <submittedName>
        <fullName evidence="2">Uncharacterized protein</fullName>
    </submittedName>
</protein>
<reference evidence="2" key="1">
    <citation type="submission" date="2020-11" db="EMBL/GenBank/DDBJ databases">
        <authorList>
            <consortium name="DOE Joint Genome Institute"/>
            <person name="Ahrendt S."/>
            <person name="Riley R."/>
            <person name="Andreopoulos W."/>
            <person name="Labutti K."/>
            <person name="Pangilinan J."/>
            <person name="Ruiz-Duenas F.J."/>
            <person name="Barrasa J.M."/>
            <person name="Sanchez-Garcia M."/>
            <person name="Camarero S."/>
            <person name="Miyauchi S."/>
            <person name="Serrano A."/>
            <person name="Linde D."/>
            <person name="Babiker R."/>
            <person name="Drula E."/>
            <person name="Ayuso-Fernandez I."/>
            <person name="Pacheco R."/>
            <person name="Padilla G."/>
            <person name="Ferreira P."/>
            <person name="Barriuso J."/>
            <person name="Kellner H."/>
            <person name="Castanera R."/>
            <person name="Alfaro M."/>
            <person name="Ramirez L."/>
            <person name="Pisabarro A.G."/>
            <person name="Kuo A."/>
            <person name="Tritt A."/>
            <person name="Lipzen A."/>
            <person name="He G."/>
            <person name="Yan M."/>
            <person name="Ng V."/>
            <person name="Cullen D."/>
            <person name="Martin F."/>
            <person name="Rosso M.-N."/>
            <person name="Henrissat B."/>
            <person name="Hibbett D."/>
            <person name="Martinez A.T."/>
            <person name="Grigoriev I.V."/>
        </authorList>
    </citation>
    <scope>NUCLEOTIDE SEQUENCE</scope>
    <source>
        <strain evidence="2">CBS 247.69</strain>
    </source>
</reference>
<accession>A0A9P5YB78</accession>
<evidence type="ECO:0000313" key="2">
    <source>
        <dbReference type="EMBL" id="KAF9465206.1"/>
    </source>
</evidence>
<dbReference type="OrthoDB" id="2996389at2759"/>
<sequence length="533" mass="59677">MGKKNKSFKEKLYSIPRSKILVVLNPWGSHGHPTFANNVGGWFERMLQDKYPGKCINMIFTRPGDTVTLIELPEDINVAPLLGAHHYCNFLIPPYNTSNLVSYIYEYNYIKKGPPERQNCWKPAFPSYESLRSDFAVKFPYPAPSPAPNPPDSLGNLAQPLLPHLLRRPSVSHPMPVHPSRDVPATSNPTPGSSTHLPKLNPSPEHVKDVKQLEIQNTFESYTSPLNLTKVHNREPEKVKPEIKQEERRTVIGKRDPYEAEEAAAVMLRVKDSTNPVPVKNEPSVDNVGKFLHSIIGGVKKEEPVAHHVPPPLSAYRRPELKHDDYEPSSDLLKLFSTLPSDLVSGVTPDPPKLDPAKAENSVAEYRPSEELLATFATLPPEFLSGGGVGKQTKQIIKVEEPPIKIRVKPEPIDDDIKLGGWETESIPTDRARSMTLATDSGTAEPQSRPPPVVRVKAEPQENSNLFMPPPTRDPRKRPQPALSTYNREEPLVNLSKTQDPRTRPATSRKHELEAEPVDTPPNVTKRIKLEWD</sequence>
<dbReference type="AlphaFoldDB" id="A0A9P5YB78"/>
<proteinExistence type="predicted"/>
<feature type="compositionally biased region" description="Basic and acidic residues" evidence="1">
    <location>
        <begin position="499"/>
        <end position="514"/>
    </location>
</feature>
<dbReference type="Proteomes" id="UP000807353">
    <property type="component" value="Unassembled WGS sequence"/>
</dbReference>
<feature type="compositionally biased region" description="Polar residues" evidence="1">
    <location>
        <begin position="436"/>
        <end position="446"/>
    </location>
</feature>
<comment type="caution">
    <text evidence="2">The sequence shown here is derived from an EMBL/GenBank/DDBJ whole genome shotgun (WGS) entry which is preliminary data.</text>
</comment>